<feature type="region of interest" description="Disordered" evidence="1">
    <location>
        <begin position="1"/>
        <end position="132"/>
    </location>
</feature>
<gene>
    <name evidence="2" type="ORF">Hsar01_02982</name>
</gene>
<feature type="compositionally biased region" description="Basic residues" evidence="1">
    <location>
        <begin position="105"/>
        <end position="115"/>
    </location>
</feature>
<organism evidence="2 3">
    <name type="scientific">Haloferula sargassicola</name>
    <dbReference type="NCBI Taxonomy" id="490096"/>
    <lineage>
        <taxon>Bacteria</taxon>
        <taxon>Pseudomonadati</taxon>
        <taxon>Verrucomicrobiota</taxon>
        <taxon>Verrucomicrobiia</taxon>
        <taxon>Verrucomicrobiales</taxon>
        <taxon>Verrucomicrobiaceae</taxon>
        <taxon>Haloferula</taxon>
    </lineage>
</organism>
<dbReference type="Proteomes" id="UP001476282">
    <property type="component" value="Unassembled WGS sequence"/>
</dbReference>
<reference evidence="2 3" key="1">
    <citation type="submission" date="2024-02" db="EMBL/GenBank/DDBJ databases">
        <title>Haloferula sargassicola NBRC 104335.</title>
        <authorList>
            <person name="Ichikawa N."/>
            <person name="Katano-Makiyama Y."/>
            <person name="Hidaka K."/>
        </authorList>
    </citation>
    <scope>NUCLEOTIDE SEQUENCE [LARGE SCALE GENOMIC DNA]</scope>
    <source>
        <strain evidence="2 3">NBRC 104335</strain>
    </source>
</reference>
<dbReference type="RefSeq" id="WP_353567854.1">
    <property type="nucleotide sequence ID" value="NZ_BAABRI010000017.1"/>
</dbReference>
<protein>
    <submittedName>
        <fullName evidence="2">Uncharacterized protein</fullName>
    </submittedName>
</protein>
<accession>A0ABP9UQC3</accession>
<name>A0ABP9UQC3_9BACT</name>
<proteinExistence type="predicted"/>
<evidence type="ECO:0000313" key="3">
    <source>
        <dbReference type="Proteomes" id="UP001476282"/>
    </source>
</evidence>
<evidence type="ECO:0000313" key="2">
    <source>
        <dbReference type="EMBL" id="GAA5483748.1"/>
    </source>
</evidence>
<evidence type="ECO:0000256" key="1">
    <source>
        <dbReference type="SAM" id="MobiDB-lite"/>
    </source>
</evidence>
<comment type="caution">
    <text evidence="2">The sequence shown here is derived from an EMBL/GenBank/DDBJ whole genome shotgun (WGS) entry which is preliminary data.</text>
</comment>
<keyword evidence="3" id="KW-1185">Reference proteome</keyword>
<feature type="compositionally biased region" description="Basic residues" evidence="1">
    <location>
        <begin position="22"/>
        <end position="40"/>
    </location>
</feature>
<dbReference type="EMBL" id="BAABRI010000017">
    <property type="protein sequence ID" value="GAA5483748.1"/>
    <property type="molecule type" value="Genomic_DNA"/>
</dbReference>
<feature type="compositionally biased region" description="Basic and acidic residues" evidence="1">
    <location>
        <begin position="66"/>
        <end position="87"/>
    </location>
</feature>
<feature type="compositionally biased region" description="Low complexity" evidence="1">
    <location>
        <begin position="48"/>
        <end position="65"/>
    </location>
</feature>
<sequence length="185" mass="20037">MSDETPEAHAAASENAEPQAKPAKKAARKTARKRAAKKAPKAGGDEVAAAPEAPSKAPAESTPAEPVKESAPRPQESRSDHSDHTDSDDQVPVMQEPPGPEGGSGKRRRRRRRRGGSGEEGPGNDKPVQRPHLDHDLVAKKAWRIFLAEVSEEGLALIGDNDARELSRRSFRLAELFLEEAARHQ</sequence>